<protein>
    <submittedName>
        <fullName evidence="1">Uncharacterized protein</fullName>
    </submittedName>
</protein>
<gene>
    <name evidence="1" type="ORF">A2196_01015</name>
</gene>
<evidence type="ECO:0000313" key="1">
    <source>
        <dbReference type="EMBL" id="OGE01274.1"/>
    </source>
</evidence>
<evidence type="ECO:0000313" key="2">
    <source>
        <dbReference type="Proteomes" id="UP000176751"/>
    </source>
</evidence>
<comment type="caution">
    <text evidence="1">The sequence shown here is derived from an EMBL/GenBank/DDBJ whole genome shotgun (WGS) entry which is preliminary data.</text>
</comment>
<dbReference type="SUPFAM" id="SSF53955">
    <property type="entry name" value="Lysozyme-like"/>
    <property type="match status" value="1"/>
</dbReference>
<dbReference type="InterPro" id="IPR023346">
    <property type="entry name" value="Lysozyme-like_dom_sf"/>
</dbReference>
<dbReference type="Proteomes" id="UP000176751">
    <property type="component" value="Unassembled WGS sequence"/>
</dbReference>
<dbReference type="EMBL" id="MFCA01000029">
    <property type="protein sequence ID" value="OGE01274.1"/>
    <property type="molecule type" value="Genomic_DNA"/>
</dbReference>
<dbReference type="AlphaFoldDB" id="A0A1F5HAS5"/>
<proteinExistence type="predicted"/>
<reference evidence="1 2" key="1">
    <citation type="journal article" date="2016" name="Nat. Commun.">
        <title>Thousands of microbial genomes shed light on interconnected biogeochemical processes in an aquifer system.</title>
        <authorList>
            <person name="Anantharaman K."/>
            <person name="Brown C.T."/>
            <person name="Hug L.A."/>
            <person name="Sharon I."/>
            <person name="Castelle C.J."/>
            <person name="Probst A.J."/>
            <person name="Thomas B.C."/>
            <person name="Singh A."/>
            <person name="Wilkins M.J."/>
            <person name="Karaoz U."/>
            <person name="Brodie E.L."/>
            <person name="Williams K.H."/>
            <person name="Hubbard S.S."/>
            <person name="Banfield J.F."/>
        </authorList>
    </citation>
    <scope>NUCLEOTIDE SEQUENCE [LARGE SCALE GENOMIC DNA]</scope>
</reference>
<name>A0A1F5HAS5_9BACT</name>
<accession>A0A1F5HAS5</accession>
<organism evidence="1 2">
    <name type="scientific">Candidatus Curtissbacteria bacterium RIFOXYA1_FULL_41_14</name>
    <dbReference type="NCBI Taxonomy" id="1797737"/>
    <lineage>
        <taxon>Bacteria</taxon>
        <taxon>Candidatus Curtissiibacteriota</taxon>
    </lineage>
</organism>
<dbReference type="STRING" id="1797737.A2196_01015"/>
<sequence>MGPETKKRAPGAEKFKATNLWRPLAVMVLAASAAVYTENQNTSNQNQDSASKAHRVLTAREIKALSGSFSIPQLTQGPIKIDLQLITRATPIPIKSTPTEENLPVQALSAETQHPPGIVFNWLTSAGWPAELQGQAASVVFCESTNQPDKINPKGPWYGLFQLGEDWFHEFGVDFSLWSDPVINAQVAYKTYLRDLEVGNPPWYQWGCKP</sequence>